<feature type="compositionally biased region" description="Basic and acidic residues" evidence="1">
    <location>
        <begin position="67"/>
        <end position="79"/>
    </location>
</feature>
<feature type="region of interest" description="Disordered" evidence="1">
    <location>
        <begin position="58"/>
        <end position="79"/>
    </location>
</feature>
<gene>
    <name evidence="2" type="ORF">glysoja_048836</name>
</gene>
<protein>
    <submittedName>
        <fullName evidence="2">Uncharacterized protein</fullName>
    </submittedName>
</protein>
<proteinExistence type="predicted"/>
<reference evidence="2" key="1">
    <citation type="submission" date="2014-07" db="EMBL/GenBank/DDBJ databases">
        <title>Identification of a novel salt tolerance gene in wild soybean by whole-genome sequencing.</title>
        <authorList>
            <person name="Lam H.-M."/>
            <person name="Qi X."/>
            <person name="Li M.-W."/>
            <person name="Liu X."/>
            <person name="Xie M."/>
            <person name="Ni M."/>
            <person name="Xu X."/>
        </authorList>
    </citation>
    <scope>NUCLEOTIDE SEQUENCE [LARGE SCALE GENOMIC DNA]</scope>
    <source>
        <tissue evidence="2">Root</tissue>
    </source>
</reference>
<dbReference type="Proteomes" id="UP000053555">
    <property type="component" value="Unassembled WGS sequence"/>
</dbReference>
<accession>A0A0B2SNX4</accession>
<dbReference type="AlphaFoldDB" id="A0A0B2SNX4"/>
<evidence type="ECO:0000256" key="1">
    <source>
        <dbReference type="SAM" id="MobiDB-lite"/>
    </source>
</evidence>
<name>A0A0B2SNX4_GLYSO</name>
<dbReference type="EMBL" id="KN641621">
    <property type="protein sequence ID" value="KHN45962.1"/>
    <property type="molecule type" value="Genomic_DNA"/>
</dbReference>
<organism evidence="2">
    <name type="scientific">Glycine soja</name>
    <name type="common">Wild soybean</name>
    <dbReference type="NCBI Taxonomy" id="3848"/>
    <lineage>
        <taxon>Eukaryota</taxon>
        <taxon>Viridiplantae</taxon>
        <taxon>Streptophyta</taxon>
        <taxon>Embryophyta</taxon>
        <taxon>Tracheophyta</taxon>
        <taxon>Spermatophyta</taxon>
        <taxon>Magnoliopsida</taxon>
        <taxon>eudicotyledons</taxon>
        <taxon>Gunneridae</taxon>
        <taxon>Pentapetalae</taxon>
        <taxon>rosids</taxon>
        <taxon>fabids</taxon>
        <taxon>Fabales</taxon>
        <taxon>Fabaceae</taxon>
        <taxon>Papilionoideae</taxon>
        <taxon>50 kb inversion clade</taxon>
        <taxon>NPAAA clade</taxon>
        <taxon>indigoferoid/millettioid clade</taxon>
        <taxon>Phaseoleae</taxon>
        <taxon>Glycine</taxon>
        <taxon>Glycine subgen. Soja</taxon>
    </lineage>
</organism>
<sequence>MAFETKALHFISKAIKGDYNLNDFSYNDKAGFFKTSVEQKESKFQDVKFQEKLPRKNGIVNPPSLMRDPRHPSPKLREHNPEMYLDLPTRLLLDPLLSEENDLKWQPNKLSESIMKCLNFIYVRLSHIHLQLYGSQVHLKSILYTITKEVKDLGEQSSNY</sequence>
<evidence type="ECO:0000313" key="2">
    <source>
        <dbReference type="EMBL" id="KHN45962.1"/>
    </source>
</evidence>